<dbReference type="PANTHER" id="PTHR46380:SF2">
    <property type="entry name" value="CYCLIN-D-BINDING MYB-LIKE TRANSCRIPTION FACTOR 1"/>
    <property type="match status" value="1"/>
</dbReference>
<dbReference type="Proteomes" id="UP000799753">
    <property type="component" value="Unassembled WGS sequence"/>
</dbReference>
<evidence type="ECO:0000313" key="7">
    <source>
        <dbReference type="EMBL" id="KAF2639940.1"/>
    </source>
</evidence>
<dbReference type="CDD" id="cd00167">
    <property type="entry name" value="SANT"/>
    <property type="match status" value="2"/>
</dbReference>
<dbReference type="SUPFAM" id="SSF46689">
    <property type="entry name" value="Homeodomain-like"/>
    <property type="match status" value="2"/>
</dbReference>
<keyword evidence="8" id="KW-1185">Reference proteome</keyword>
<name>A0A6A6RX68_9PLEO</name>
<organism evidence="7 8">
    <name type="scientific">Massarina eburnea CBS 473.64</name>
    <dbReference type="NCBI Taxonomy" id="1395130"/>
    <lineage>
        <taxon>Eukaryota</taxon>
        <taxon>Fungi</taxon>
        <taxon>Dikarya</taxon>
        <taxon>Ascomycota</taxon>
        <taxon>Pezizomycotina</taxon>
        <taxon>Dothideomycetes</taxon>
        <taxon>Pleosporomycetidae</taxon>
        <taxon>Pleosporales</taxon>
        <taxon>Massarineae</taxon>
        <taxon>Massarinaceae</taxon>
        <taxon>Massarina</taxon>
    </lineage>
</organism>
<evidence type="ECO:0000256" key="3">
    <source>
        <dbReference type="ARBA" id="ARBA00023242"/>
    </source>
</evidence>
<feature type="domain" description="HTH myb-type" evidence="6">
    <location>
        <begin position="144"/>
        <end position="199"/>
    </location>
</feature>
<dbReference type="SMART" id="SM00717">
    <property type="entry name" value="SANT"/>
    <property type="match status" value="2"/>
</dbReference>
<dbReference type="GO" id="GO:0000976">
    <property type="term" value="F:transcription cis-regulatory region binding"/>
    <property type="evidence" value="ECO:0007669"/>
    <property type="project" value="TreeGrafter"/>
</dbReference>
<evidence type="ECO:0000259" key="5">
    <source>
        <dbReference type="PROSITE" id="PS50090"/>
    </source>
</evidence>
<evidence type="ECO:0000256" key="4">
    <source>
        <dbReference type="SAM" id="MobiDB-lite"/>
    </source>
</evidence>
<dbReference type="OrthoDB" id="39591at2759"/>
<keyword evidence="2" id="KW-0238">DNA-binding</keyword>
<feature type="domain" description="Myb-like" evidence="5">
    <location>
        <begin position="88"/>
        <end position="138"/>
    </location>
</feature>
<evidence type="ECO:0000256" key="1">
    <source>
        <dbReference type="ARBA" id="ARBA00004123"/>
    </source>
</evidence>
<feature type="region of interest" description="Disordered" evidence="4">
    <location>
        <begin position="194"/>
        <end position="224"/>
    </location>
</feature>
<dbReference type="InterPro" id="IPR017930">
    <property type="entry name" value="Myb_dom"/>
</dbReference>
<comment type="subcellular location">
    <subcellularLocation>
        <location evidence="1">Nucleus</location>
    </subcellularLocation>
</comment>
<dbReference type="Pfam" id="PF00249">
    <property type="entry name" value="Myb_DNA-binding"/>
    <property type="match status" value="2"/>
</dbReference>
<dbReference type="Gene3D" id="1.10.10.60">
    <property type="entry name" value="Homeodomain-like"/>
    <property type="match status" value="2"/>
</dbReference>
<proteinExistence type="predicted"/>
<gene>
    <name evidence="7" type="ORF">P280DRAFT_526069</name>
</gene>
<dbReference type="PANTHER" id="PTHR46380">
    <property type="entry name" value="CYCLIN-D-BINDING MYB-LIKE TRANSCRIPTION FACTOR 1"/>
    <property type="match status" value="1"/>
</dbReference>
<reference evidence="7" key="1">
    <citation type="journal article" date="2020" name="Stud. Mycol.">
        <title>101 Dothideomycetes genomes: a test case for predicting lifestyles and emergence of pathogens.</title>
        <authorList>
            <person name="Haridas S."/>
            <person name="Albert R."/>
            <person name="Binder M."/>
            <person name="Bloem J."/>
            <person name="Labutti K."/>
            <person name="Salamov A."/>
            <person name="Andreopoulos B."/>
            <person name="Baker S."/>
            <person name="Barry K."/>
            <person name="Bills G."/>
            <person name="Bluhm B."/>
            <person name="Cannon C."/>
            <person name="Castanera R."/>
            <person name="Culley D."/>
            <person name="Daum C."/>
            <person name="Ezra D."/>
            <person name="Gonzalez J."/>
            <person name="Henrissat B."/>
            <person name="Kuo A."/>
            <person name="Liang C."/>
            <person name="Lipzen A."/>
            <person name="Lutzoni F."/>
            <person name="Magnuson J."/>
            <person name="Mondo S."/>
            <person name="Nolan M."/>
            <person name="Ohm R."/>
            <person name="Pangilinan J."/>
            <person name="Park H.-J."/>
            <person name="Ramirez L."/>
            <person name="Alfaro M."/>
            <person name="Sun H."/>
            <person name="Tritt A."/>
            <person name="Yoshinaga Y."/>
            <person name="Zwiers L.-H."/>
            <person name="Turgeon B."/>
            <person name="Goodwin S."/>
            <person name="Spatafora J."/>
            <person name="Crous P."/>
            <person name="Grigoriev I."/>
        </authorList>
    </citation>
    <scope>NUCLEOTIDE SEQUENCE</scope>
    <source>
        <strain evidence="7">CBS 473.64</strain>
    </source>
</reference>
<feature type="domain" description="HTH myb-type" evidence="6">
    <location>
        <begin position="88"/>
        <end position="142"/>
    </location>
</feature>
<dbReference type="GO" id="GO:0005634">
    <property type="term" value="C:nucleus"/>
    <property type="evidence" value="ECO:0007669"/>
    <property type="project" value="UniProtKB-SubCell"/>
</dbReference>
<evidence type="ECO:0000256" key="2">
    <source>
        <dbReference type="ARBA" id="ARBA00023125"/>
    </source>
</evidence>
<dbReference type="AlphaFoldDB" id="A0A6A6RX68"/>
<dbReference type="PROSITE" id="PS51294">
    <property type="entry name" value="HTH_MYB"/>
    <property type="match status" value="2"/>
</dbReference>
<sequence>MTPDTPSGGPINENEAKTIRRMLSTYQRENELSTDALVALVQFNLYGEGATTDDRRAQAQALWSNMHEHLRGKHSLKVLRDWVRKRYTVKMKSGKWTPEEDQRLADACASGSKKWPEIASEVGTRSSANCYHRWRDYLSHRGQKNTSRWTDEEEALLLRAVDSVRDGSAIPWKRVSEAMGHTRNRVQCLRKWQQIDRGTPRRRKKSSRKSHTSHTSRDSATQHAVKFSKGHASLALWVAIAIFDSNRKADFSMKESDVQWDLMNWYVENDFEVVDAKLSGDARTLWHGMRDAAGGEQGCFSLTAMNTFNYISSMALPKDDALALPPVGRIQTTIFDAFKMAYDMHIKGWLKSDDDDDENDSEDVDDDG</sequence>
<protein>
    <recommendedName>
        <fullName evidence="9">Homeodomain-like protein</fullName>
    </recommendedName>
</protein>
<dbReference type="GO" id="GO:0003700">
    <property type="term" value="F:DNA-binding transcription factor activity"/>
    <property type="evidence" value="ECO:0007669"/>
    <property type="project" value="TreeGrafter"/>
</dbReference>
<feature type="compositionally biased region" description="Basic residues" evidence="4">
    <location>
        <begin position="200"/>
        <end position="214"/>
    </location>
</feature>
<evidence type="ECO:0008006" key="9">
    <source>
        <dbReference type="Google" id="ProtNLM"/>
    </source>
</evidence>
<dbReference type="EMBL" id="MU006785">
    <property type="protein sequence ID" value="KAF2639940.1"/>
    <property type="molecule type" value="Genomic_DNA"/>
</dbReference>
<dbReference type="InterPro" id="IPR051651">
    <property type="entry name" value="DMTF1_DNA-bind_reg"/>
</dbReference>
<evidence type="ECO:0000259" key="6">
    <source>
        <dbReference type="PROSITE" id="PS51294"/>
    </source>
</evidence>
<dbReference type="PROSITE" id="PS50090">
    <property type="entry name" value="MYB_LIKE"/>
    <property type="match status" value="2"/>
</dbReference>
<evidence type="ECO:0000313" key="8">
    <source>
        <dbReference type="Proteomes" id="UP000799753"/>
    </source>
</evidence>
<dbReference type="InterPro" id="IPR009057">
    <property type="entry name" value="Homeodomain-like_sf"/>
</dbReference>
<accession>A0A6A6RX68</accession>
<dbReference type="InterPro" id="IPR001005">
    <property type="entry name" value="SANT/Myb"/>
</dbReference>
<keyword evidence="3" id="KW-0539">Nucleus</keyword>
<feature type="domain" description="Myb-like" evidence="5">
    <location>
        <begin position="141"/>
        <end position="196"/>
    </location>
</feature>